<dbReference type="InterPro" id="IPR052552">
    <property type="entry name" value="YeaO-like"/>
</dbReference>
<dbReference type="Proteomes" id="UP000510660">
    <property type="component" value="Chromosome"/>
</dbReference>
<gene>
    <name evidence="1" type="ORF">AEL95_06925</name>
    <name evidence="2" type="ORF">GTO85_00670</name>
</gene>
<keyword evidence="1" id="KW-0808">Transferase</keyword>
<dbReference type="Pfam" id="PF22752">
    <property type="entry name" value="DUF488-N3i"/>
    <property type="match status" value="1"/>
</dbReference>
<name>A0A109DDT3_9LACO</name>
<accession>A0A109DDT3</accession>
<reference evidence="1 3" key="1">
    <citation type="journal article" date="2016" name="Microbiology (Mosc.)">
        <title>Comparison of Lactobacillus crispatus isolates from Lactobacillus-dominated vaginal microbiomes with isolates from microbiomes containing bacterial vaginosis-associated bacteria.</title>
        <authorList>
            <person name="Abdelmaksoud A.A."/>
            <person name="Koparde V.N."/>
            <person name="Sheth N.U."/>
            <person name="Serrano M.G."/>
            <person name="Glascock A.L."/>
            <person name="Fettweis J.M."/>
            <person name="Strauss Iii J.F."/>
            <person name="Buck G.A."/>
            <person name="Jefferson K.K."/>
        </authorList>
    </citation>
    <scope>NUCLEOTIDE SEQUENCE [LARGE SCALE GENOMIC DNA]</scope>
    <source>
        <strain evidence="1 3">VMC3</strain>
    </source>
</reference>
<sequence>MTEIKLVRIYDHEQPAGYRILVDRLWPRGMSKVKADLAEWDKQIGPSKELRQWFNHEDEKFPEFKQKYIKELNHNDYTAEFLQDVKKHLAKEDVLFLFGAKNKEHNQAVVLKEYVLNTLNS</sequence>
<dbReference type="EMBL" id="LJGP01000024">
    <property type="protein sequence ID" value="KWU03567.1"/>
    <property type="molecule type" value="Genomic_DNA"/>
</dbReference>
<evidence type="ECO:0000313" key="3">
    <source>
        <dbReference type="Proteomes" id="UP000067598"/>
    </source>
</evidence>
<protein>
    <submittedName>
        <fullName evidence="2">DUF488 family protein</fullName>
    </submittedName>
    <submittedName>
        <fullName evidence="1">Uroporphyrin-III C-methyltransferase</fullName>
    </submittedName>
</protein>
<dbReference type="PANTHER" id="PTHR36849:SF1">
    <property type="entry name" value="CYTOPLASMIC PROTEIN"/>
    <property type="match status" value="1"/>
</dbReference>
<dbReference type="GeneID" id="69822507"/>
<dbReference type="EMBL" id="CP047415">
    <property type="protein sequence ID" value="QLL73022.1"/>
    <property type="molecule type" value="Genomic_DNA"/>
</dbReference>
<reference evidence="2 4" key="2">
    <citation type="submission" date="2020-01" db="EMBL/GenBank/DDBJ databases">
        <title>Complete and circular genome sequences of six lactobacillus isolates from horses.</title>
        <authorList>
            <person name="Hassan H.M."/>
        </authorList>
    </citation>
    <scope>NUCLEOTIDE SEQUENCE [LARGE SCALE GENOMIC DNA]</scope>
    <source>
        <strain evidence="2 4">1D</strain>
    </source>
</reference>
<dbReference type="AlphaFoldDB" id="A0A109DDT3"/>
<organism evidence="1 3">
    <name type="scientific">Lactobacillus crispatus</name>
    <dbReference type="NCBI Taxonomy" id="47770"/>
    <lineage>
        <taxon>Bacteria</taxon>
        <taxon>Bacillati</taxon>
        <taxon>Bacillota</taxon>
        <taxon>Bacilli</taxon>
        <taxon>Lactobacillales</taxon>
        <taxon>Lactobacillaceae</taxon>
        <taxon>Lactobacillus</taxon>
    </lineage>
</organism>
<dbReference type="PATRIC" id="fig|47770.28.peg.821"/>
<keyword evidence="1" id="KW-0489">Methyltransferase</keyword>
<dbReference type="GO" id="GO:0032259">
    <property type="term" value="P:methylation"/>
    <property type="evidence" value="ECO:0007669"/>
    <property type="project" value="UniProtKB-KW"/>
</dbReference>
<evidence type="ECO:0000313" key="4">
    <source>
        <dbReference type="Proteomes" id="UP000510660"/>
    </source>
</evidence>
<dbReference type="GO" id="GO:0008168">
    <property type="term" value="F:methyltransferase activity"/>
    <property type="evidence" value="ECO:0007669"/>
    <property type="project" value="UniProtKB-KW"/>
</dbReference>
<evidence type="ECO:0000313" key="2">
    <source>
        <dbReference type="EMBL" id="QLL73022.1"/>
    </source>
</evidence>
<dbReference type="Proteomes" id="UP000067598">
    <property type="component" value="Unassembled WGS sequence"/>
</dbReference>
<dbReference type="RefSeq" id="WP_023487942.1">
    <property type="nucleotide sequence ID" value="NZ_AP025162.1"/>
</dbReference>
<dbReference type="PANTHER" id="PTHR36849">
    <property type="entry name" value="CYTOPLASMIC PROTEIN-RELATED"/>
    <property type="match status" value="1"/>
</dbReference>
<proteinExistence type="predicted"/>
<evidence type="ECO:0000313" key="1">
    <source>
        <dbReference type="EMBL" id="KWU03567.1"/>
    </source>
</evidence>